<dbReference type="AlphaFoldDB" id="A0A166QKJ7"/>
<reference evidence="3" key="1">
    <citation type="submission" date="2016-03" db="EMBL/GenBank/DDBJ databases">
        <authorList>
            <person name="Ray J."/>
            <person name="Price M."/>
            <person name="Deutschbauer A."/>
        </authorList>
    </citation>
    <scope>NUCLEOTIDE SEQUENCE [LARGE SCALE GENOMIC DNA]</scope>
    <source>
        <strain evidence="3">FW300-N1B4</strain>
    </source>
</reference>
<reference evidence="2 3" key="2">
    <citation type="journal article" date="2018" name="Nature">
        <title>Mutant phenotypes for thousands of bacterial genes of unknown function.</title>
        <authorList>
            <person name="Price M.N."/>
            <person name="Wetmore K.M."/>
            <person name="Waters R.J."/>
            <person name="Callaghan M."/>
            <person name="Ray J."/>
            <person name="Liu H."/>
            <person name="Kuehl J.V."/>
            <person name="Melnyk R.A."/>
            <person name="Lamson J.S."/>
            <person name="Suh Y."/>
            <person name="Carlson H.K."/>
            <person name="Esquivel Z."/>
            <person name="Sadeeshkumar H."/>
            <person name="Chakraborty R."/>
            <person name="Zane G.M."/>
            <person name="Rubin B.E."/>
            <person name="Wall J.D."/>
            <person name="Visel A."/>
            <person name="Bristow J."/>
            <person name="Blow M.J."/>
            <person name="Arkin A.P."/>
            <person name="Deutschbauer A.M."/>
        </authorList>
    </citation>
    <scope>NUCLEOTIDE SEQUENCE [LARGE SCALE GENOMIC DNA]</scope>
    <source>
        <strain evidence="2 3">FW300-N1B4</strain>
    </source>
</reference>
<feature type="compositionally biased region" description="Polar residues" evidence="1">
    <location>
        <begin position="1"/>
        <end position="12"/>
    </location>
</feature>
<dbReference type="EMBL" id="LUKJ01000002">
    <property type="protein sequence ID" value="KZN20429.1"/>
    <property type="molecule type" value="Genomic_DNA"/>
</dbReference>
<proteinExistence type="predicted"/>
<feature type="region of interest" description="Disordered" evidence="1">
    <location>
        <begin position="1"/>
        <end position="35"/>
    </location>
</feature>
<comment type="caution">
    <text evidence="2">The sequence shown here is derived from an EMBL/GenBank/DDBJ whole genome shotgun (WGS) entry which is preliminary data.</text>
</comment>
<dbReference type="Proteomes" id="UP000076489">
    <property type="component" value="Unassembled WGS sequence"/>
</dbReference>
<protein>
    <submittedName>
        <fullName evidence="2">Uncharacterized protein</fullName>
    </submittedName>
</protein>
<sequence length="125" mass="14114">MTQGKRMNNWRTNSEEGHSSQTRNQAPLTPGAHMNNLDSYITQLLSKPDPELDARRSAFNATSKDLEREIAAVNTRVKAAGTLAEKIDLRSREEALRESLRQHKLNFHEYMQATPEVKALPTLNG</sequence>
<organism evidence="2 3">
    <name type="scientific">Pseudomonas fluorescens</name>
    <dbReference type="NCBI Taxonomy" id="294"/>
    <lineage>
        <taxon>Bacteria</taxon>
        <taxon>Pseudomonadati</taxon>
        <taxon>Pseudomonadota</taxon>
        <taxon>Gammaproteobacteria</taxon>
        <taxon>Pseudomonadales</taxon>
        <taxon>Pseudomonadaceae</taxon>
        <taxon>Pseudomonas</taxon>
    </lineage>
</organism>
<evidence type="ECO:0000256" key="1">
    <source>
        <dbReference type="SAM" id="MobiDB-lite"/>
    </source>
</evidence>
<accession>A0A166QKJ7</accession>
<evidence type="ECO:0000313" key="3">
    <source>
        <dbReference type="Proteomes" id="UP000076489"/>
    </source>
</evidence>
<name>A0A166QKJ7_PSEFL</name>
<gene>
    <name evidence="2" type="ORF">A1D17_02500</name>
</gene>
<evidence type="ECO:0000313" key="2">
    <source>
        <dbReference type="EMBL" id="KZN20429.1"/>
    </source>
</evidence>